<evidence type="ECO:0000313" key="3">
    <source>
        <dbReference type="Proteomes" id="UP000001052"/>
    </source>
</evidence>
<dbReference type="NCBIfam" id="TIGR02532">
    <property type="entry name" value="IV_pilin_GFxxxE"/>
    <property type="match status" value="1"/>
</dbReference>
<gene>
    <name evidence="2" type="ordered locus">Dret_2133</name>
</gene>
<dbReference type="eggNOG" id="COG2165">
    <property type="taxonomic scope" value="Bacteria"/>
</dbReference>
<dbReference type="Gene3D" id="3.30.700.10">
    <property type="entry name" value="Glycoprotein, Type 4 Pilin"/>
    <property type="match status" value="1"/>
</dbReference>
<keyword evidence="3" id="KW-1185">Reference proteome</keyword>
<dbReference type="SUPFAM" id="SSF54523">
    <property type="entry name" value="Pili subunits"/>
    <property type="match status" value="1"/>
</dbReference>
<dbReference type="KEGG" id="drt:Dret_2133"/>
<dbReference type="EMBL" id="CP001734">
    <property type="protein sequence ID" value="ACV69417.1"/>
    <property type="molecule type" value="Genomic_DNA"/>
</dbReference>
<evidence type="ECO:0000313" key="2">
    <source>
        <dbReference type="EMBL" id="ACV69417.1"/>
    </source>
</evidence>
<dbReference type="STRING" id="485915.Dret_2133"/>
<evidence type="ECO:0000256" key="1">
    <source>
        <dbReference type="SAM" id="Phobius"/>
    </source>
</evidence>
<keyword evidence="1" id="KW-0812">Transmembrane</keyword>
<keyword evidence="1" id="KW-0472">Membrane</keyword>
<evidence type="ECO:0008006" key="4">
    <source>
        <dbReference type="Google" id="ProtNLM"/>
    </source>
</evidence>
<reference evidence="2 3" key="2">
    <citation type="journal article" date="2010" name="Stand. Genomic Sci.">
        <title>Complete genome sequence of Desulfohalobium retbaense type strain (HR(100)).</title>
        <authorList>
            <person name="Spring S."/>
            <person name="Nolan M."/>
            <person name="Lapidus A."/>
            <person name="Glavina Del Rio T."/>
            <person name="Copeland A."/>
            <person name="Tice H."/>
            <person name="Cheng J.F."/>
            <person name="Lucas S."/>
            <person name="Land M."/>
            <person name="Chen F."/>
            <person name="Bruce D."/>
            <person name="Goodwin L."/>
            <person name="Pitluck S."/>
            <person name="Ivanova N."/>
            <person name="Mavromatis K."/>
            <person name="Mikhailova N."/>
            <person name="Pati A."/>
            <person name="Chen A."/>
            <person name="Palaniappan K."/>
            <person name="Hauser L."/>
            <person name="Chang Y.J."/>
            <person name="Jeffries C.D."/>
            <person name="Munk C."/>
            <person name="Kiss H."/>
            <person name="Chain P."/>
            <person name="Han C."/>
            <person name="Brettin T."/>
            <person name="Detter J.C."/>
            <person name="Schuler E."/>
            <person name="Goker M."/>
            <person name="Rohde M."/>
            <person name="Bristow J."/>
            <person name="Eisen J.A."/>
            <person name="Markowitz V."/>
            <person name="Hugenholtz P."/>
            <person name="Kyrpides N.C."/>
            <person name="Klenk H.P."/>
        </authorList>
    </citation>
    <scope>NUCLEOTIDE SEQUENCE [LARGE SCALE GENOMIC DNA]</scope>
    <source>
        <strain evidence="2 3">DSM 5692</strain>
    </source>
</reference>
<dbReference type="AlphaFoldDB" id="C8X4E3"/>
<dbReference type="RefSeq" id="WP_015752558.1">
    <property type="nucleotide sequence ID" value="NC_013223.1"/>
</dbReference>
<name>C8X4E3_DESRD</name>
<dbReference type="InterPro" id="IPR045584">
    <property type="entry name" value="Pilin-like"/>
</dbReference>
<dbReference type="Pfam" id="PF07963">
    <property type="entry name" value="N_methyl"/>
    <property type="match status" value="1"/>
</dbReference>
<dbReference type="PANTHER" id="PTHR30093">
    <property type="entry name" value="GENERAL SECRETION PATHWAY PROTEIN G"/>
    <property type="match status" value="1"/>
</dbReference>
<dbReference type="HOGENOM" id="CLU_091705_7_1_7"/>
<dbReference type="Proteomes" id="UP000001052">
    <property type="component" value="Chromosome"/>
</dbReference>
<feature type="transmembrane region" description="Helical" evidence="1">
    <location>
        <begin position="12"/>
        <end position="31"/>
    </location>
</feature>
<accession>C8X4E3</accession>
<protein>
    <recommendedName>
        <fullName evidence="4">Prepilin-type N-terminal cleavage/methylation domain-containing protein</fullName>
    </recommendedName>
</protein>
<dbReference type="PROSITE" id="PS00409">
    <property type="entry name" value="PROKAR_NTER_METHYL"/>
    <property type="match status" value="1"/>
</dbReference>
<keyword evidence="1" id="KW-1133">Transmembrane helix</keyword>
<reference evidence="3" key="1">
    <citation type="submission" date="2009-09" db="EMBL/GenBank/DDBJ databases">
        <title>The complete chromosome of Desulfohalobium retbaense DSM 5692.</title>
        <authorList>
            <consortium name="US DOE Joint Genome Institute (JGI-PGF)"/>
            <person name="Lucas S."/>
            <person name="Copeland A."/>
            <person name="Lapidus A."/>
            <person name="Glavina del Rio T."/>
            <person name="Dalin E."/>
            <person name="Tice H."/>
            <person name="Bruce D."/>
            <person name="Goodwin L."/>
            <person name="Pitluck S."/>
            <person name="Kyrpides N."/>
            <person name="Mavromatis K."/>
            <person name="Ivanova N."/>
            <person name="Mikhailova N."/>
            <person name="Munk A.C."/>
            <person name="Brettin T."/>
            <person name="Detter J.C."/>
            <person name="Han C."/>
            <person name="Tapia R."/>
            <person name="Larimer F."/>
            <person name="Land M."/>
            <person name="Hauser L."/>
            <person name="Markowitz V."/>
            <person name="Cheng J.-F."/>
            <person name="Hugenholtz P."/>
            <person name="Woyke T."/>
            <person name="Wu D."/>
            <person name="Spring S."/>
            <person name="Klenk H.-P."/>
            <person name="Eisen J.A."/>
        </authorList>
    </citation>
    <scope>NUCLEOTIDE SEQUENCE [LARGE SCALE GENOMIC DNA]</scope>
    <source>
        <strain evidence="3">DSM 5692</strain>
    </source>
</reference>
<organism evidence="2 3">
    <name type="scientific">Desulfohalobium retbaense (strain ATCC 49708 / DSM 5692 / JCM 16813 / HR100)</name>
    <dbReference type="NCBI Taxonomy" id="485915"/>
    <lineage>
        <taxon>Bacteria</taxon>
        <taxon>Pseudomonadati</taxon>
        <taxon>Thermodesulfobacteriota</taxon>
        <taxon>Desulfovibrionia</taxon>
        <taxon>Desulfovibrionales</taxon>
        <taxon>Desulfohalobiaceae</taxon>
        <taxon>Desulfohalobium</taxon>
    </lineage>
</organism>
<sequence>MQMSKRNERGFTLIELLIVVAIIGILAAIAIPQFTKYKASAMESQLEGNLSNCISILSAQFADNGTASYDCSLGDSTVTLEIGSDGLVDEATNSTDSLSNIAVESYDDANCTLTTDNDVTDIDCTVE</sequence>
<dbReference type="InterPro" id="IPR012902">
    <property type="entry name" value="N_methyl_site"/>
</dbReference>
<proteinExistence type="predicted"/>